<evidence type="ECO:0000256" key="6">
    <source>
        <dbReference type="PROSITE-ProRule" id="PRU10060"/>
    </source>
</evidence>
<keyword evidence="11" id="KW-1185">Reference proteome</keyword>
<evidence type="ECO:0000256" key="2">
    <source>
        <dbReference type="ARBA" id="ARBA00022801"/>
    </source>
</evidence>
<dbReference type="InterPro" id="IPR008928">
    <property type="entry name" value="6-hairpin_glycosidase_sf"/>
</dbReference>
<comment type="catalytic activity">
    <reaction evidence="7">
        <text>Endohydrolysis of (1-&gt;4)-beta-D-glucosidic linkages in cellulose, lichenin and cereal beta-D-glucans.</text>
        <dbReference type="EC" id="3.2.1.4"/>
    </reaction>
</comment>
<dbReference type="Gene3D" id="2.60.40.10">
    <property type="entry name" value="Immunoglobulins"/>
    <property type="match status" value="1"/>
</dbReference>
<dbReference type="PROSITE" id="PS00698">
    <property type="entry name" value="GH9_3"/>
    <property type="match status" value="1"/>
</dbReference>
<dbReference type="Gene3D" id="1.50.10.10">
    <property type="match status" value="1"/>
</dbReference>
<dbReference type="AlphaFoldDB" id="A0A9X3WAQ1"/>
<dbReference type="Proteomes" id="UP001145069">
    <property type="component" value="Unassembled WGS sequence"/>
</dbReference>
<proteinExistence type="inferred from homology"/>
<keyword evidence="7" id="KW-0136">Cellulose degradation</keyword>
<evidence type="ECO:0000256" key="1">
    <source>
        <dbReference type="ARBA" id="ARBA00007072"/>
    </source>
</evidence>
<dbReference type="PANTHER" id="PTHR22298">
    <property type="entry name" value="ENDO-1,4-BETA-GLUCANASE"/>
    <property type="match status" value="1"/>
</dbReference>
<feature type="active site" evidence="6">
    <location>
        <position position="509"/>
    </location>
</feature>
<name>A0A9X3WAQ1_9BACI</name>
<keyword evidence="3 6" id="KW-0119">Carbohydrate metabolism</keyword>
<evidence type="ECO:0000313" key="10">
    <source>
        <dbReference type="EMBL" id="MDC3415832.1"/>
    </source>
</evidence>
<dbReference type="InterPro" id="IPR012341">
    <property type="entry name" value="6hp_glycosidase-like_sf"/>
</dbReference>
<dbReference type="InterPro" id="IPR014756">
    <property type="entry name" value="Ig_E-set"/>
</dbReference>
<dbReference type="CDD" id="cd02850">
    <property type="entry name" value="E_set_Cellulase_N"/>
    <property type="match status" value="1"/>
</dbReference>
<reference evidence="10" key="1">
    <citation type="submission" date="2022-06" db="EMBL/GenBank/DDBJ databases">
        <title>Aquibacillus sp. a new bacterium isolated from soil saline samples.</title>
        <authorList>
            <person name="Galisteo C."/>
            <person name="De La Haba R."/>
            <person name="Sanchez-Porro C."/>
            <person name="Ventosa A."/>
        </authorList>
    </citation>
    <scope>NUCLEOTIDE SEQUENCE</scope>
    <source>
        <strain evidence="10">3ASR75-54</strain>
    </source>
</reference>
<dbReference type="Pfam" id="PF00759">
    <property type="entry name" value="Glyco_hydro_9"/>
    <property type="match status" value="1"/>
</dbReference>
<feature type="domain" description="Cellulase Ig-like" evidence="9">
    <location>
        <begin position="3"/>
        <end position="79"/>
    </location>
</feature>
<comment type="similarity">
    <text evidence="1 6 7">Belongs to the glycosyl hydrolase 9 (cellulase E) family.</text>
</comment>
<protein>
    <recommendedName>
        <fullName evidence="7">Endoglucanase</fullName>
        <ecNumber evidence="7">3.2.1.4</ecNumber>
    </recommendedName>
</protein>
<gene>
    <name evidence="10" type="ORF">NC799_02780</name>
</gene>
<organism evidence="10 11">
    <name type="scientific">Aquibacillus salsiterrae</name>
    <dbReference type="NCBI Taxonomy" id="2950439"/>
    <lineage>
        <taxon>Bacteria</taxon>
        <taxon>Bacillati</taxon>
        <taxon>Bacillota</taxon>
        <taxon>Bacilli</taxon>
        <taxon>Bacillales</taxon>
        <taxon>Bacillaceae</taxon>
        <taxon>Aquibacillus</taxon>
    </lineage>
</organism>
<dbReference type="SUPFAM" id="SSF48208">
    <property type="entry name" value="Six-hairpin glycosidases"/>
    <property type="match status" value="1"/>
</dbReference>
<evidence type="ECO:0000259" key="9">
    <source>
        <dbReference type="Pfam" id="PF02927"/>
    </source>
</evidence>
<dbReference type="GO" id="GO:0030245">
    <property type="term" value="P:cellulose catabolic process"/>
    <property type="evidence" value="ECO:0007669"/>
    <property type="project" value="UniProtKB-KW"/>
</dbReference>
<dbReference type="EMBL" id="JAMQKC010000002">
    <property type="protein sequence ID" value="MDC3415832.1"/>
    <property type="molecule type" value="Genomic_DNA"/>
</dbReference>
<evidence type="ECO:0000256" key="5">
    <source>
        <dbReference type="ARBA" id="ARBA00023326"/>
    </source>
</evidence>
<keyword evidence="5 6" id="KW-0624">Polysaccharide degradation</keyword>
<evidence type="ECO:0000313" key="11">
    <source>
        <dbReference type="Proteomes" id="UP001145069"/>
    </source>
</evidence>
<sequence>MKSRTITVNQIGYPTTSKKIAMFTGQGGTFEVINEASEVVFRGVTSNPVKDEVSGVMVCSGDFSALTTTGKYRVRQDEAVSPMFLITEKPYQHLHHGLLKAFYYFRCGMELEEEFAGPWKHKACHTTEGIVHGQPDRRLGSFGGWHDAGDYGKYTVAAAKAVADLLLAYDLYPNAFAGPVPLPETDNLTPDVLHECRYELEWLFTMQETDSGGVFHKLTTLHFPGLDVMPEEDLADLYFSPISATATGSYAAIMAMASRVYQPFDASFAARCLKAAIHAEEWLEKHPEVESFKNPVDITTGEYGDSKDIDERYWAFCELYRTTGDDKYHHKIQKLSRQPFDKCQLGWADVGGYGTLAYLLNDETNVDRALYTELKTLFLDEANQLISRSKEDGYLISLTEDEYIWGSNMLVMNHGMILLFGYHLTGDKKYEACALDHLHYLMGRNVLDISYVTGYGEQPVMHPHHRPSVADDVVDPVPGLVAGGPDRGLHDEYVKEHLQGKAPAQCFADHEDSYSTNEVTIYWNSPAVFVVSHWVR</sequence>
<comment type="caution">
    <text evidence="10">The sequence shown here is derived from an EMBL/GenBank/DDBJ whole genome shotgun (WGS) entry which is preliminary data.</text>
</comment>
<dbReference type="InterPro" id="IPR001701">
    <property type="entry name" value="Glyco_hydro_9"/>
</dbReference>
<dbReference type="EC" id="3.2.1.4" evidence="7"/>
<evidence type="ECO:0000256" key="7">
    <source>
        <dbReference type="RuleBase" id="RU361166"/>
    </source>
</evidence>
<dbReference type="InterPro" id="IPR013783">
    <property type="entry name" value="Ig-like_fold"/>
</dbReference>
<evidence type="ECO:0000256" key="3">
    <source>
        <dbReference type="ARBA" id="ARBA00023277"/>
    </source>
</evidence>
<dbReference type="GO" id="GO:0008810">
    <property type="term" value="F:cellulase activity"/>
    <property type="evidence" value="ECO:0007669"/>
    <property type="project" value="UniProtKB-EC"/>
</dbReference>
<feature type="domain" description="Glycoside hydrolase family 9" evidence="8">
    <location>
        <begin position="91"/>
        <end position="530"/>
    </location>
</feature>
<accession>A0A9X3WAQ1</accession>
<dbReference type="InterPro" id="IPR004197">
    <property type="entry name" value="Cellulase_Ig-like"/>
</dbReference>
<evidence type="ECO:0000256" key="4">
    <source>
        <dbReference type="ARBA" id="ARBA00023295"/>
    </source>
</evidence>
<feature type="active site" evidence="6">
    <location>
        <position position="518"/>
    </location>
</feature>
<dbReference type="RefSeq" id="WP_272445196.1">
    <property type="nucleotide sequence ID" value="NZ_JAMQKC010000002.1"/>
</dbReference>
<dbReference type="Pfam" id="PF02927">
    <property type="entry name" value="CelD_N"/>
    <property type="match status" value="1"/>
</dbReference>
<dbReference type="SUPFAM" id="SSF81296">
    <property type="entry name" value="E set domains"/>
    <property type="match status" value="1"/>
</dbReference>
<keyword evidence="2 6" id="KW-0378">Hydrolase</keyword>
<dbReference type="InterPro" id="IPR033126">
    <property type="entry name" value="Glyco_hydro_9_Asp/Glu_AS"/>
</dbReference>
<evidence type="ECO:0000259" key="8">
    <source>
        <dbReference type="Pfam" id="PF00759"/>
    </source>
</evidence>
<keyword evidence="4 6" id="KW-0326">Glycosidase</keyword>